<proteinExistence type="inferred from homology"/>
<accession>A0A518CZB5</accession>
<evidence type="ECO:0000259" key="2">
    <source>
        <dbReference type="Pfam" id="PF00849"/>
    </source>
</evidence>
<dbReference type="PANTHER" id="PTHR21600:SF87">
    <property type="entry name" value="RNA PSEUDOURIDYLATE SYNTHASE DOMAIN-CONTAINING PROTEIN 1"/>
    <property type="match status" value="1"/>
</dbReference>
<dbReference type="Pfam" id="PF00849">
    <property type="entry name" value="PseudoU_synth_2"/>
    <property type="match status" value="1"/>
</dbReference>
<comment type="similarity">
    <text evidence="1">Belongs to the pseudouridine synthase RluA family.</text>
</comment>
<dbReference type="SUPFAM" id="SSF55120">
    <property type="entry name" value="Pseudouridine synthase"/>
    <property type="match status" value="1"/>
</dbReference>
<dbReference type="RefSeq" id="WP_145186350.1">
    <property type="nucleotide sequence ID" value="NZ_CP036290.1"/>
</dbReference>
<organism evidence="3 4">
    <name type="scientific">Rohdeia mirabilis</name>
    <dbReference type="NCBI Taxonomy" id="2528008"/>
    <lineage>
        <taxon>Bacteria</taxon>
        <taxon>Pseudomonadati</taxon>
        <taxon>Planctomycetota</taxon>
        <taxon>Planctomycetia</taxon>
        <taxon>Planctomycetia incertae sedis</taxon>
        <taxon>Rohdeia</taxon>
    </lineage>
</organism>
<dbReference type="EMBL" id="CP036290">
    <property type="protein sequence ID" value="QDU84569.1"/>
    <property type="molecule type" value="Genomic_DNA"/>
</dbReference>
<evidence type="ECO:0000256" key="1">
    <source>
        <dbReference type="ARBA" id="ARBA00010876"/>
    </source>
</evidence>
<dbReference type="GO" id="GO:0003723">
    <property type="term" value="F:RNA binding"/>
    <property type="evidence" value="ECO:0007669"/>
    <property type="project" value="InterPro"/>
</dbReference>
<dbReference type="EC" id="5.4.99.28" evidence="3"/>
<dbReference type="InterPro" id="IPR020103">
    <property type="entry name" value="PsdUridine_synth_cat_dom_sf"/>
</dbReference>
<dbReference type="GO" id="GO:0000455">
    <property type="term" value="P:enzyme-directed rRNA pseudouridine synthesis"/>
    <property type="evidence" value="ECO:0007669"/>
    <property type="project" value="TreeGrafter"/>
</dbReference>
<dbReference type="PANTHER" id="PTHR21600">
    <property type="entry name" value="MITOCHONDRIAL RNA PSEUDOURIDINE SYNTHASE"/>
    <property type="match status" value="1"/>
</dbReference>
<dbReference type="InterPro" id="IPR050188">
    <property type="entry name" value="RluA_PseudoU_synthase"/>
</dbReference>
<feature type="domain" description="Pseudouridine synthase RsuA/RluA-like" evidence="2">
    <location>
        <begin position="16"/>
        <end position="174"/>
    </location>
</feature>
<protein>
    <submittedName>
        <fullName evidence="3">Ribosomal large subunit pseudouridine synthase A</fullName>
        <ecNumber evidence="3">5.4.99.28</ecNumber>
    </submittedName>
</protein>
<dbReference type="AlphaFoldDB" id="A0A518CZB5"/>
<reference evidence="3 4" key="1">
    <citation type="submission" date="2019-02" db="EMBL/GenBank/DDBJ databases">
        <title>Deep-cultivation of Planctomycetes and their phenomic and genomic characterization uncovers novel biology.</title>
        <authorList>
            <person name="Wiegand S."/>
            <person name="Jogler M."/>
            <person name="Boedeker C."/>
            <person name="Pinto D."/>
            <person name="Vollmers J."/>
            <person name="Rivas-Marin E."/>
            <person name="Kohn T."/>
            <person name="Peeters S.H."/>
            <person name="Heuer A."/>
            <person name="Rast P."/>
            <person name="Oberbeckmann S."/>
            <person name="Bunk B."/>
            <person name="Jeske O."/>
            <person name="Meyerdierks A."/>
            <person name="Storesund J.E."/>
            <person name="Kallscheuer N."/>
            <person name="Luecker S."/>
            <person name="Lage O.M."/>
            <person name="Pohl T."/>
            <person name="Merkel B.J."/>
            <person name="Hornburger P."/>
            <person name="Mueller R.-W."/>
            <person name="Bruemmer F."/>
            <person name="Labrenz M."/>
            <person name="Spormann A.M."/>
            <person name="Op den Camp H."/>
            <person name="Overmann J."/>
            <person name="Amann R."/>
            <person name="Jetten M.S.M."/>
            <person name="Mascher T."/>
            <person name="Medema M.H."/>
            <person name="Devos D.P."/>
            <person name="Kaster A.-K."/>
            <person name="Ovreas L."/>
            <person name="Rohde M."/>
            <person name="Galperin M.Y."/>
            <person name="Jogler C."/>
        </authorList>
    </citation>
    <scope>NUCLEOTIDE SEQUENCE [LARGE SCALE GENOMIC DNA]</scope>
    <source>
        <strain evidence="3 4">Pla163</strain>
    </source>
</reference>
<keyword evidence="3" id="KW-0413">Isomerase</keyword>
<evidence type="ECO:0000313" key="3">
    <source>
        <dbReference type="EMBL" id="QDU84569.1"/>
    </source>
</evidence>
<dbReference type="GO" id="GO:0160151">
    <property type="term" value="F:tRNA pseudouridine(32) synthase activity"/>
    <property type="evidence" value="ECO:0007669"/>
    <property type="project" value="UniProtKB-EC"/>
</dbReference>
<keyword evidence="4" id="KW-1185">Reference proteome</keyword>
<dbReference type="Proteomes" id="UP000319342">
    <property type="component" value="Chromosome"/>
</dbReference>
<evidence type="ECO:0000313" key="4">
    <source>
        <dbReference type="Proteomes" id="UP000319342"/>
    </source>
</evidence>
<dbReference type="InterPro" id="IPR006145">
    <property type="entry name" value="PsdUridine_synth_RsuA/RluA"/>
</dbReference>
<name>A0A518CZB5_9BACT</name>
<dbReference type="Gene3D" id="3.30.2350.10">
    <property type="entry name" value="Pseudouridine synthase"/>
    <property type="match status" value="1"/>
</dbReference>
<gene>
    <name evidence="3" type="primary">rluA</name>
    <name evidence="3" type="ORF">Pla163_16800</name>
</gene>
<sequence>MNAFDERLDVLYVDNHVVVVAKRAGEPVVPDASGDTSLFDRVRTWIEVEFEKPGRAFLGVVHRLDRPVSGVVCFARTSKSAARLTAAFKERRVQKTYLGIADGVPNDEAGEFVQWIAKDARTGAIRASRSAASGGREARSLWRRLDVFEYAGRPCALLELVPVTGRSHQLRLAAQSLGTPLLGDLKHGAREPLPDRSVALHAWRLALDHPTRTERLEWSTPPPSRAAAWWQRAPLAGR</sequence>
<dbReference type="OrthoDB" id="9784108at2"/>
<dbReference type="CDD" id="cd02869">
    <property type="entry name" value="PseudoU_synth_RluA_like"/>
    <property type="match status" value="1"/>
</dbReference>